<dbReference type="GO" id="GO:0003677">
    <property type="term" value="F:DNA binding"/>
    <property type="evidence" value="ECO:0007669"/>
    <property type="project" value="InterPro"/>
</dbReference>
<evidence type="ECO:0000313" key="2">
    <source>
        <dbReference type="Proteomes" id="UP000321638"/>
    </source>
</evidence>
<organism evidence="1 2">
    <name type="scientific">Vineibacter terrae</name>
    <dbReference type="NCBI Taxonomy" id="2586908"/>
    <lineage>
        <taxon>Bacteria</taxon>
        <taxon>Pseudomonadati</taxon>
        <taxon>Pseudomonadota</taxon>
        <taxon>Alphaproteobacteria</taxon>
        <taxon>Hyphomicrobiales</taxon>
        <taxon>Vineibacter</taxon>
    </lineage>
</organism>
<accession>A0A5C8P9A3</accession>
<dbReference type="PANTHER" id="PTHR33988:SF3">
    <property type="entry name" value="ENDORIBONUCLEASE TOXIN CHPB-RELATED"/>
    <property type="match status" value="1"/>
</dbReference>
<dbReference type="PANTHER" id="PTHR33988">
    <property type="entry name" value="ENDORIBONUCLEASE MAZF-RELATED"/>
    <property type="match status" value="1"/>
</dbReference>
<dbReference type="EC" id="3.1.27.-" evidence="1"/>
<keyword evidence="2" id="KW-1185">Reference proteome</keyword>
<dbReference type="EMBL" id="VDUZ01000078">
    <property type="protein sequence ID" value="TXL69552.1"/>
    <property type="molecule type" value="Genomic_DNA"/>
</dbReference>
<dbReference type="GO" id="GO:0004521">
    <property type="term" value="F:RNA endonuclease activity"/>
    <property type="evidence" value="ECO:0007669"/>
    <property type="project" value="TreeGrafter"/>
</dbReference>
<protein>
    <submittedName>
        <fullName evidence="1">Endoribonuclease MazF</fullName>
        <ecNumber evidence="1">3.1.27.-</ecNumber>
    </submittedName>
</protein>
<dbReference type="OrthoDB" id="9808744at2"/>
<dbReference type="Pfam" id="PF02452">
    <property type="entry name" value="PemK_toxin"/>
    <property type="match status" value="1"/>
</dbReference>
<sequence length="112" mass="12430">MPRRYVPDAGDIVWLHFDPQAGHEQAGHRLAVVLSPSLYNGRTGLMLCCPMTTQIKGYPFEVVISGRRPSAVLADQVKSLDWTMRKASFKGRVSPAELSEVRRKALVLIGKP</sequence>
<dbReference type="InterPro" id="IPR003477">
    <property type="entry name" value="PemK-like"/>
</dbReference>
<comment type="caution">
    <text evidence="1">The sequence shown here is derived from an EMBL/GenBank/DDBJ whole genome shotgun (WGS) entry which is preliminary data.</text>
</comment>
<dbReference type="GO" id="GO:0006402">
    <property type="term" value="P:mRNA catabolic process"/>
    <property type="evidence" value="ECO:0007669"/>
    <property type="project" value="TreeGrafter"/>
</dbReference>
<keyword evidence="1" id="KW-0378">Hydrolase</keyword>
<dbReference type="RefSeq" id="WP_147852316.1">
    <property type="nucleotide sequence ID" value="NZ_VDUZ01000078.1"/>
</dbReference>
<name>A0A5C8P9A3_9HYPH</name>
<dbReference type="GO" id="GO:0016787">
    <property type="term" value="F:hydrolase activity"/>
    <property type="evidence" value="ECO:0007669"/>
    <property type="project" value="UniProtKB-KW"/>
</dbReference>
<evidence type="ECO:0000313" key="1">
    <source>
        <dbReference type="EMBL" id="TXL69552.1"/>
    </source>
</evidence>
<dbReference type="AlphaFoldDB" id="A0A5C8P9A3"/>
<dbReference type="Gene3D" id="2.30.30.110">
    <property type="match status" value="1"/>
</dbReference>
<dbReference type="SUPFAM" id="SSF50118">
    <property type="entry name" value="Cell growth inhibitor/plasmid maintenance toxic component"/>
    <property type="match status" value="1"/>
</dbReference>
<dbReference type="InterPro" id="IPR011067">
    <property type="entry name" value="Plasmid_toxin/cell-grow_inhib"/>
</dbReference>
<gene>
    <name evidence="1" type="primary">mazF</name>
    <name evidence="1" type="ORF">FHP25_38415</name>
</gene>
<dbReference type="GO" id="GO:0016075">
    <property type="term" value="P:rRNA catabolic process"/>
    <property type="evidence" value="ECO:0007669"/>
    <property type="project" value="TreeGrafter"/>
</dbReference>
<proteinExistence type="predicted"/>
<dbReference type="Proteomes" id="UP000321638">
    <property type="component" value="Unassembled WGS sequence"/>
</dbReference>
<reference evidence="1 2" key="1">
    <citation type="submission" date="2019-06" db="EMBL/GenBank/DDBJ databases">
        <title>New taxonomy in bacterial strain CC-CFT640, isolated from vineyard.</title>
        <authorList>
            <person name="Lin S.-Y."/>
            <person name="Tsai C.-F."/>
            <person name="Young C.-C."/>
        </authorList>
    </citation>
    <scope>NUCLEOTIDE SEQUENCE [LARGE SCALE GENOMIC DNA]</scope>
    <source>
        <strain evidence="1 2">CC-CFT640</strain>
    </source>
</reference>
<dbReference type="NCBIfam" id="NF007386">
    <property type="entry name" value="PRK09907.1"/>
    <property type="match status" value="1"/>
</dbReference>